<keyword evidence="2" id="KW-1185">Reference proteome</keyword>
<dbReference type="PROSITE" id="PS51257">
    <property type="entry name" value="PROKAR_LIPOPROTEIN"/>
    <property type="match status" value="1"/>
</dbReference>
<evidence type="ECO:0008006" key="3">
    <source>
        <dbReference type="Google" id="ProtNLM"/>
    </source>
</evidence>
<evidence type="ECO:0000313" key="1">
    <source>
        <dbReference type="EMBL" id="SDW89652.1"/>
    </source>
</evidence>
<evidence type="ECO:0000313" key="2">
    <source>
        <dbReference type="Proteomes" id="UP000182771"/>
    </source>
</evidence>
<dbReference type="AlphaFoldDB" id="A0A1H2X9P1"/>
<dbReference type="InterPro" id="IPR001611">
    <property type="entry name" value="Leu-rich_rpt"/>
</dbReference>
<protein>
    <recommendedName>
        <fullName evidence="3">Leucine rich repeat-containing protein</fullName>
    </recommendedName>
</protein>
<dbReference type="RefSeq" id="WP_016420890.1">
    <property type="nucleotide sequence ID" value="NZ_FNND01000005.1"/>
</dbReference>
<dbReference type="PROSITE" id="PS51450">
    <property type="entry name" value="LRR"/>
    <property type="match status" value="2"/>
</dbReference>
<organism evidence="1 2">
    <name type="scientific">Capnocytophaga granulosa</name>
    <dbReference type="NCBI Taxonomy" id="45242"/>
    <lineage>
        <taxon>Bacteria</taxon>
        <taxon>Pseudomonadati</taxon>
        <taxon>Bacteroidota</taxon>
        <taxon>Flavobacteriia</taxon>
        <taxon>Flavobacteriales</taxon>
        <taxon>Flavobacteriaceae</taxon>
        <taxon>Capnocytophaga</taxon>
    </lineage>
</organism>
<dbReference type="Proteomes" id="UP000182771">
    <property type="component" value="Unassembled WGS sequence"/>
</dbReference>
<comment type="caution">
    <text evidence="1">The sequence shown here is derived from an EMBL/GenBank/DDBJ whole genome shotgun (WGS) entry which is preliminary data.</text>
</comment>
<dbReference type="GeneID" id="85016738"/>
<dbReference type="InterPro" id="IPR032675">
    <property type="entry name" value="LRR_dom_sf"/>
</dbReference>
<dbReference type="EMBL" id="FNND01000005">
    <property type="protein sequence ID" value="SDW89652.1"/>
    <property type="molecule type" value="Genomic_DNA"/>
</dbReference>
<reference evidence="1 2" key="1">
    <citation type="submission" date="2016-10" db="EMBL/GenBank/DDBJ databases">
        <authorList>
            <person name="Varghese N."/>
            <person name="Submissions S."/>
        </authorList>
    </citation>
    <scope>NUCLEOTIDE SEQUENCE [LARGE SCALE GENOMIC DNA]</scope>
    <source>
        <strain evidence="1 2">DSM 11449</strain>
    </source>
</reference>
<sequence length="468" mass="52497">MKKFLQRASQIWLLAMLITLVGCKKDELTLYGKSFALNNPELTTALKAKGFTFEGNDIVIDDKLWNLTSLDLSGSGIKSISGITIFKNLQQVNLSNNALGKVFDCSLLPENIQQVDLSGNPIYEFKNLRPLQKLVLPTTAQYDMESLPAYAKAAKKTDIQIVSKDGSLQKYTTLREVPDPTLLALLKKLFPSLIVGDKIDISRPMRTAELSNPIVIEQYHYDPTGLEVDKSKIEKLDGLEYIINHPHYAGNIQIEMSEEKENTLPYLKIGKYTELVSFKWVNTPLLDLSQAENLNILGLSHNKAIKQIDLSHSKVFLQRGEKSIFSGLLGGDILSLGDCPALEKINLPELSKAKNPIGVYMISLIALPKLQAFDMSKLQVINKLTLGALPTTKITYPIQIAYFTNNGERDDQAGELDFAITQDIYEREETKAFIQKYDGKVTPDRGELGEYDLDNYDWVQAQENQDED</sequence>
<gene>
    <name evidence="1" type="ORF">SAMN05444420_10542</name>
</gene>
<dbReference type="Gene3D" id="3.80.10.10">
    <property type="entry name" value="Ribonuclease Inhibitor"/>
    <property type="match status" value="1"/>
</dbReference>
<name>A0A1H2X9P1_9FLAO</name>
<dbReference type="SUPFAM" id="SSF52058">
    <property type="entry name" value="L domain-like"/>
    <property type="match status" value="1"/>
</dbReference>
<dbReference type="OrthoDB" id="1082669at2"/>
<proteinExistence type="predicted"/>
<accession>A0A1H2X9P1</accession>